<evidence type="ECO:0000313" key="1">
    <source>
        <dbReference type="EMBL" id="KAK5856267.1"/>
    </source>
</evidence>
<gene>
    <name evidence="1" type="ORF">PBY51_007875</name>
</gene>
<name>A0AAN7X8B6_ELEMC</name>
<dbReference type="AlphaFoldDB" id="A0AAN7X8B6"/>
<reference evidence="1 2" key="1">
    <citation type="journal article" date="2023" name="Genes (Basel)">
        <title>Chromosome-Level Genome Assembly and Circadian Gene Repertoire of the Patagonia Blennie Eleginops maclovinus-The Closest Ancestral Proxy of Antarctic Cryonotothenioids.</title>
        <authorList>
            <person name="Cheng C.C."/>
            <person name="Rivera-Colon A.G."/>
            <person name="Minhas B.F."/>
            <person name="Wilson L."/>
            <person name="Rayamajhi N."/>
            <person name="Vargas-Chacoff L."/>
            <person name="Catchen J.M."/>
        </authorList>
    </citation>
    <scope>NUCLEOTIDE SEQUENCE [LARGE SCALE GENOMIC DNA]</scope>
    <source>
        <strain evidence="1">JMC-PN-2008</strain>
    </source>
</reference>
<accession>A0AAN7X8B6</accession>
<reference evidence="1 2" key="2">
    <citation type="journal article" date="2023" name="Mol. Biol. Evol.">
        <title>Genomics of Secondarily Temperate Adaptation in the Only Non-Antarctic Icefish.</title>
        <authorList>
            <person name="Rivera-Colon A.G."/>
            <person name="Rayamajhi N."/>
            <person name="Minhas B.F."/>
            <person name="Madrigal G."/>
            <person name="Bilyk K.T."/>
            <person name="Yoon V."/>
            <person name="Hune M."/>
            <person name="Gregory S."/>
            <person name="Cheng C.H.C."/>
            <person name="Catchen J.M."/>
        </authorList>
    </citation>
    <scope>NUCLEOTIDE SEQUENCE [LARGE SCALE GENOMIC DNA]</scope>
    <source>
        <strain evidence="1">JMC-PN-2008</strain>
    </source>
</reference>
<protein>
    <submittedName>
        <fullName evidence="1">Uncharacterized protein</fullName>
    </submittedName>
</protein>
<organism evidence="1 2">
    <name type="scientific">Eleginops maclovinus</name>
    <name type="common">Patagonian blennie</name>
    <name type="synonym">Eleginus maclovinus</name>
    <dbReference type="NCBI Taxonomy" id="56733"/>
    <lineage>
        <taxon>Eukaryota</taxon>
        <taxon>Metazoa</taxon>
        <taxon>Chordata</taxon>
        <taxon>Craniata</taxon>
        <taxon>Vertebrata</taxon>
        <taxon>Euteleostomi</taxon>
        <taxon>Actinopterygii</taxon>
        <taxon>Neopterygii</taxon>
        <taxon>Teleostei</taxon>
        <taxon>Neoteleostei</taxon>
        <taxon>Acanthomorphata</taxon>
        <taxon>Eupercaria</taxon>
        <taxon>Perciformes</taxon>
        <taxon>Notothenioidei</taxon>
        <taxon>Eleginopidae</taxon>
        <taxon>Eleginops</taxon>
    </lineage>
</organism>
<proteinExistence type="predicted"/>
<dbReference type="EMBL" id="JAUZQC010000017">
    <property type="protein sequence ID" value="KAK5856267.1"/>
    <property type="molecule type" value="Genomic_DNA"/>
</dbReference>
<keyword evidence="2" id="KW-1185">Reference proteome</keyword>
<dbReference type="Proteomes" id="UP001346869">
    <property type="component" value="Unassembled WGS sequence"/>
</dbReference>
<comment type="caution">
    <text evidence="1">The sequence shown here is derived from an EMBL/GenBank/DDBJ whole genome shotgun (WGS) entry which is preliminary data.</text>
</comment>
<evidence type="ECO:0000313" key="2">
    <source>
        <dbReference type="Proteomes" id="UP001346869"/>
    </source>
</evidence>
<sequence>MRDAPSVSCIFCCGAGLGVGGGGLQPGSESVTVHLSERKAWLITVSWLQSEHVCWGDPQARRGRRGGHA</sequence>